<proteinExistence type="predicted"/>
<dbReference type="Gene3D" id="3.30.1540.10">
    <property type="entry name" value="formyl-coa transferase, domain 3"/>
    <property type="match status" value="1"/>
</dbReference>
<name>A0A7Y9J8Y5_9PSEU</name>
<sequence length="384" mass="39477">MRNSGPLDGVQVIELAGIGPGPFAAMLLADLGADVIRIDRPTGAGLAPAPPTADVLNRGKRSIVLDLKRPEAVEALLALTATADVLVEGNRPGVTERLGVGPEDVWARNPRLVYGRMTGWGQDGPWAQAAGHDIGYIALTGALHAIGPADGPPVPPLNLLGDFGGGSTYLVIGILAALTEAARTGRGQVVDAAILDGTSHLLAAIHAMLGSGRWTDRRGANMLDGGTPYYAVYAAADGGHLAVGALEPTFYAEFLRLLGVDEDPARQHDRDHWPELRTTIAAAFATRTRDEWAAVFAGTDACVAPVLGLTEAAAHPQVAARDSVVEHEGRLQPGPAPRFSGHPVAGPAPSPTPGAHSWEVLAAAGVDVDALLASGAAVQAPVPS</sequence>
<keyword evidence="3" id="KW-1185">Reference proteome</keyword>
<protein>
    <submittedName>
        <fullName evidence="2">Alpha-methylacyl-CoA racemase</fullName>
        <ecNumber evidence="2">5.1.99.4</ecNumber>
    </submittedName>
</protein>
<dbReference type="PANTHER" id="PTHR48228">
    <property type="entry name" value="SUCCINYL-COA--D-CITRAMALATE COA-TRANSFERASE"/>
    <property type="match status" value="1"/>
</dbReference>
<feature type="region of interest" description="Disordered" evidence="1">
    <location>
        <begin position="323"/>
        <end position="356"/>
    </location>
</feature>
<dbReference type="SUPFAM" id="SSF89796">
    <property type="entry name" value="CoA-transferase family III (CaiB/BaiF)"/>
    <property type="match status" value="1"/>
</dbReference>
<gene>
    <name evidence="2" type="ORF">BJ983_005860</name>
</gene>
<dbReference type="Pfam" id="PF02515">
    <property type="entry name" value="CoA_transf_3"/>
    <property type="match status" value="1"/>
</dbReference>
<dbReference type="InterPro" id="IPR023606">
    <property type="entry name" value="CoA-Trfase_III_dom_1_sf"/>
</dbReference>
<dbReference type="RefSeq" id="WP_179797032.1">
    <property type="nucleotide sequence ID" value="NZ_BAABHP010000032.1"/>
</dbReference>
<dbReference type="EC" id="5.1.99.4" evidence="2"/>
<evidence type="ECO:0000313" key="3">
    <source>
        <dbReference type="Proteomes" id="UP000535890"/>
    </source>
</evidence>
<accession>A0A7Y9J8Y5</accession>
<dbReference type="InterPro" id="IPR003673">
    <property type="entry name" value="CoA-Trfase_fam_III"/>
</dbReference>
<dbReference type="GO" id="GO:0008111">
    <property type="term" value="F:alpha-methylacyl-CoA racemase activity"/>
    <property type="evidence" value="ECO:0007669"/>
    <property type="project" value="UniProtKB-EC"/>
</dbReference>
<dbReference type="AlphaFoldDB" id="A0A7Y9J8Y5"/>
<dbReference type="Proteomes" id="UP000535890">
    <property type="component" value="Unassembled WGS sequence"/>
</dbReference>
<keyword evidence="2" id="KW-0413">Isomerase</keyword>
<reference evidence="2 3" key="1">
    <citation type="submission" date="2020-07" db="EMBL/GenBank/DDBJ databases">
        <title>Sequencing the genomes of 1000 actinobacteria strains.</title>
        <authorList>
            <person name="Klenk H.-P."/>
        </authorList>
    </citation>
    <scope>NUCLEOTIDE SEQUENCE [LARGE SCALE GENOMIC DNA]</scope>
    <source>
        <strain evidence="2 3">DSM 45772</strain>
    </source>
</reference>
<dbReference type="PANTHER" id="PTHR48228:SF5">
    <property type="entry name" value="ALPHA-METHYLACYL-COA RACEMASE"/>
    <property type="match status" value="1"/>
</dbReference>
<dbReference type="Gene3D" id="3.40.50.10540">
    <property type="entry name" value="Crotonobetainyl-coa:carnitine coa-transferase, domain 1"/>
    <property type="match status" value="1"/>
</dbReference>
<evidence type="ECO:0000313" key="2">
    <source>
        <dbReference type="EMBL" id="NYD39758.1"/>
    </source>
</evidence>
<organism evidence="2 3">
    <name type="scientific">Actinomycetospora corticicola</name>
    <dbReference type="NCBI Taxonomy" id="663602"/>
    <lineage>
        <taxon>Bacteria</taxon>
        <taxon>Bacillati</taxon>
        <taxon>Actinomycetota</taxon>
        <taxon>Actinomycetes</taxon>
        <taxon>Pseudonocardiales</taxon>
        <taxon>Pseudonocardiaceae</taxon>
        <taxon>Actinomycetospora</taxon>
    </lineage>
</organism>
<dbReference type="InterPro" id="IPR044855">
    <property type="entry name" value="CoA-Trfase_III_dom3_sf"/>
</dbReference>
<dbReference type="InterPro" id="IPR050509">
    <property type="entry name" value="CoA-transferase_III"/>
</dbReference>
<dbReference type="EMBL" id="JACCBN010000001">
    <property type="protein sequence ID" value="NYD39758.1"/>
    <property type="molecule type" value="Genomic_DNA"/>
</dbReference>
<comment type="caution">
    <text evidence="2">The sequence shown here is derived from an EMBL/GenBank/DDBJ whole genome shotgun (WGS) entry which is preliminary data.</text>
</comment>
<evidence type="ECO:0000256" key="1">
    <source>
        <dbReference type="SAM" id="MobiDB-lite"/>
    </source>
</evidence>